<name>A0A6H5G903_9HEMI</name>
<dbReference type="AlphaFoldDB" id="A0A6H5G903"/>
<reference evidence="2 3" key="1">
    <citation type="submission" date="2020-02" db="EMBL/GenBank/DDBJ databases">
        <authorList>
            <person name="Ferguson B K."/>
        </authorList>
    </citation>
    <scope>NUCLEOTIDE SEQUENCE [LARGE SCALE GENOMIC DNA]</scope>
</reference>
<accession>A0A6H5G903</accession>
<dbReference type="EMBL" id="CADCXU010006849">
    <property type="protein sequence ID" value="CAA9998333.1"/>
    <property type="molecule type" value="Genomic_DNA"/>
</dbReference>
<evidence type="ECO:0000256" key="1">
    <source>
        <dbReference type="SAM" id="MobiDB-lite"/>
    </source>
</evidence>
<keyword evidence="3" id="KW-1185">Reference proteome</keyword>
<feature type="region of interest" description="Disordered" evidence="1">
    <location>
        <begin position="1"/>
        <end position="65"/>
    </location>
</feature>
<feature type="non-terminal residue" evidence="2">
    <location>
        <position position="65"/>
    </location>
</feature>
<evidence type="ECO:0000313" key="2">
    <source>
        <dbReference type="EMBL" id="CAA9998333.1"/>
    </source>
</evidence>
<dbReference type="Proteomes" id="UP000479000">
    <property type="component" value="Unassembled WGS sequence"/>
</dbReference>
<proteinExistence type="predicted"/>
<feature type="compositionally biased region" description="Basic and acidic residues" evidence="1">
    <location>
        <begin position="1"/>
        <end position="29"/>
    </location>
</feature>
<sequence length="65" mass="7418">MDEESDLRTVSKISMERSEPIRTKSESPKLSRHSKSRGKEDDSLADDSSISRYSRYSSSFTSENI</sequence>
<gene>
    <name evidence="2" type="ORF">NTEN_LOCUS4616</name>
</gene>
<feature type="compositionally biased region" description="Low complexity" evidence="1">
    <location>
        <begin position="48"/>
        <end position="59"/>
    </location>
</feature>
<evidence type="ECO:0000313" key="3">
    <source>
        <dbReference type="Proteomes" id="UP000479000"/>
    </source>
</evidence>
<protein>
    <submittedName>
        <fullName evidence="2">Uncharacterized protein</fullName>
    </submittedName>
</protein>
<organism evidence="2 3">
    <name type="scientific">Nesidiocoris tenuis</name>
    <dbReference type="NCBI Taxonomy" id="355587"/>
    <lineage>
        <taxon>Eukaryota</taxon>
        <taxon>Metazoa</taxon>
        <taxon>Ecdysozoa</taxon>
        <taxon>Arthropoda</taxon>
        <taxon>Hexapoda</taxon>
        <taxon>Insecta</taxon>
        <taxon>Pterygota</taxon>
        <taxon>Neoptera</taxon>
        <taxon>Paraneoptera</taxon>
        <taxon>Hemiptera</taxon>
        <taxon>Heteroptera</taxon>
        <taxon>Panheteroptera</taxon>
        <taxon>Cimicomorpha</taxon>
        <taxon>Miridae</taxon>
        <taxon>Dicyphina</taxon>
        <taxon>Nesidiocoris</taxon>
    </lineage>
</organism>